<name>A0ABV9SGX3_9ACTN</name>
<keyword evidence="3" id="KW-1185">Reference proteome</keyword>
<protein>
    <submittedName>
        <fullName evidence="2">Uncharacterized protein</fullName>
    </submittedName>
</protein>
<evidence type="ECO:0000313" key="2">
    <source>
        <dbReference type="EMBL" id="MFC4866346.1"/>
    </source>
</evidence>
<organism evidence="2 3">
    <name type="scientific">Streptomonospora arabica</name>
    <dbReference type="NCBI Taxonomy" id="412417"/>
    <lineage>
        <taxon>Bacteria</taxon>
        <taxon>Bacillati</taxon>
        <taxon>Actinomycetota</taxon>
        <taxon>Actinomycetes</taxon>
        <taxon>Streptosporangiales</taxon>
        <taxon>Nocardiopsidaceae</taxon>
        <taxon>Streptomonospora</taxon>
    </lineage>
</organism>
<dbReference type="EMBL" id="JBHSIY010000006">
    <property type="protein sequence ID" value="MFC4866346.1"/>
    <property type="molecule type" value="Genomic_DNA"/>
</dbReference>
<feature type="region of interest" description="Disordered" evidence="1">
    <location>
        <begin position="97"/>
        <end position="118"/>
    </location>
</feature>
<evidence type="ECO:0000256" key="1">
    <source>
        <dbReference type="SAM" id="MobiDB-lite"/>
    </source>
</evidence>
<dbReference type="RefSeq" id="WP_344139938.1">
    <property type="nucleotide sequence ID" value="NZ_BAAAQI010000001.1"/>
</dbReference>
<evidence type="ECO:0000313" key="3">
    <source>
        <dbReference type="Proteomes" id="UP001595858"/>
    </source>
</evidence>
<gene>
    <name evidence="2" type="ORF">ACFPCZ_06860</name>
</gene>
<comment type="caution">
    <text evidence="2">The sequence shown here is derived from an EMBL/GenBank/DDBJ whole genome shotgun (WGS) entry which is preliminary data.</text>
</comment>
<dbReference type="Proteomes" id="UP001595858">
    <property type="component" value="Unassembled WGS sequence"/>
</dbReference>
<sequence>MWPLDRPPYDHRDWWVRKAAAWVSRLLPPEAGQAVPELHVRPRAAGRVAWRWMHASLNARGRDLGTLSMSSVISREQLDGILPDTDIDQLRALDGGGRHDHAAGGHRAPAGGAACGRDDAAPEVASMIRCAGLRAYRYT</sequence>
<proteinExistence type="predicted"/>
<reference evidence="3" key="1">
    <citation type="journal article" date="2019" name="Int. J. Syst. Evol. Microbiol.">
        <title>The Global Catalogue of Microorganisms (GCM) 10K type strain sequencing project: providing services to taxonomists for standard genome sequencing and annotation.</title>
        <authorList>
            <consortium name="The Broad Institute Genomics Platform"/>
            <consortium name="The Broad Institute Genome Sequencing Center for Infectious Disease"/>
            <person name="Wu L."/>
            <person name="Ma J."/>
        </authorList>
    </citation>
    <scope>NUCLEOTIDE SEQUENCE [LARGE SCALE GENOMIC DNA]</scope>
    <source>
        <strain evidence="3">CGMCC 4.7304</strain>
    </source>
</reference>
<accession>A0ABV9SGX3</accession>